<dbReference type="GO" id="GO:0010181">
    <property type="term" value="F:FMN binding"/>
    <property type="evidence" value="ECO:0007669"/>
    <property type="project" value="InterPro"/>
</dbReference>
<evidence type="ECO:0000256" key="1">
    <source>
        <dbReference type="ARBA" id="ARBA00022630"/>
    </source>
</evidence>
<dbReference type="GO" id="GO:0016491">
    <property type="term" value="F:oxidoreductase activity"/>
    <property type="evidence" value="ECO:0007669"/>
    <property type="project" value="UniProtKB-KW"/>
</dbReference>
<evidence type="ECO:0000313" key="5">
    <source>
        <dbReference type="Proteomes" id="UP001302429"/>
    </source>
</evidence>
<dbReference type="InterPro" id="IPR013785">
    <property type="entry name" value="Aldolase_TIM"/>
</dbReference>
<dbReference type="KEGG" id="acoa:RB602_00530"/>
<gene>
    <name evidence="4" type="ORF">RB602_00530</name>
</gene>
<dbReference type="SUPFAM" id="SSF51395">
    <property type="entry name" value="FMN-linked oxidoreductases"/>
    <property type="match status" value="1"/>
</dbReference>
<evidence type="ECO:0000256" key="2">
    <source>
        <dbReference type="ARBA" id="ARBA00023002"/>
    </source>
</evidence>
<evidence type="ECO:0000259" key="3">
    <source>
        <dbReference type="Pfam" id="PF00724"/>
    </source>
</evidence>
<dbReference type="Gene3D" id="3.20.20.70">
    <property type="entry name" value="Aldolase class I"/>
    <property type="match status" value="1"/>
</dbReference>
<dbReference type="PANTHER" id="PTHR43656">
    <property type="entry name" value="BINDING OXIDOREDUCTASE, PUTATIVE (AFU_ORTHOLOGUE AFUA_2G08260)-RELATED"/>
    <property type="match status" value="1"/>
</dbReference>
<accession>A0AA97F777</accession>
<dbReference type="AlphaFoldDB" id="A0AA97F777"/>
<dbReference type="PANTHER" id="PTHR43656:SF2">
    <property type="entry name" value="BINDING OXIDOREDUCTASE, PUTATIVE (AFU_ORTHOLOGUE AFUA_2G08260)-RELATED"/>
    <property type="match status" value="1"/>
</dbReference>
<feature type="domain" description="NADH:flavin oxidoreductase/NADH oxidase N-terminal" evidence="3">
    <location>
        <begin position="7"/>
        <end position="351"/>
    </location>
</feature>
<keyword evidence="5" id="KW-1185">Reference proteome</keyword>
<dbReference type="RefSeq" id="WP_317081968.1">
    <property type="nucleotide sequence ID" value="NZ_CP136594.1"/>
</dbReference>
<name>A0AA97F777_9SPHN</name>
<dbReference type="CDD" id="cd04733">
    <property type="entry name" value="OYE_like_2_FMN"/>
    <property type="match status" value="1"/>
</dbReference>
<sequence>MAVTLDSPLTLPNGAVIPNRIAKAAMTEGLARPDGVPTEALEQLYGHWSQGGAGVLISGNIMIDPDHLERPGNVIIAGKSIDDALPALTRWAKAATANGNHFWAQLSHSGRQTTKLVNPNPKAPSAVKLGLPGGQFGTPEALTLEEIGDVVDGFAATAAVTKEAGFTGVQIHAAHGYLLSSFLSPRSNIRDDDYGGSLENRARILLETVGKVRASVGKEFTIAVKLNSADFQRGGFAFEDSLQVAQWLANAGVDLLEISGGTYEQPKLLGVEGVEAEEPQNVAPSTAKREAYFVDFAKAMQETVSVPLMVTGGFRTRVAMDYALESGAADMIGLGRPMCVMPDAPKQLLEGTIDHLPSPEGELRLLPSWLSWLRAFQLIKTVDTFAVQYWFYGQIYALAETGAMDPSLTPFQAFRMVEDRNKQLMAERNRIRG</sequence>
<evidence type="ECO:0000313" key="4">
    <source>
        <dbReference type="EMBL" id="WOE75238.1"/>
    </source>
</evidence>
<reference evidence="4 5" key="1">
    <citation type="submission" date="2023-10" db="EMBL/GenBank/DDBJ databases">
        <title>Complete genome sequence of a Sphingomonadaceae bacterium.</title>
        <authorList>
            <person name="Yan C."/>
        </authorList>
    </citation>
    <scope>NUCLEOTIDE SEQUENCE [LARGE SCALE GENOMIC DNA]</scope>
    <source>
        <strain evidence="4 5">SCSIO 66989</strain>
    </source>
</reference>
<dbReference type="EMBL" id="CP136594">
    <property type="protein sequence ID" value="WOE75238.1"/>
    <property type="molecule type" value="Genomic_DNA"/>
</dbReference>
<dbReference type="Pfam" id="PF00724">
    <property type="entry name" value="Oxidored_FMN"/>
    <property type="match status" value="1"/>
</dbReference>
<organism evidence="4 5">
    <name type="scientific">Alterisphingorhabdus coralli</name>
    <dbReference type="NCBI Taxonomy" id="3071408"/>
    <lineage>
        <taxon>Bacteria</taxon>
        <taxon>Pseudomonadati</taxon>
        <taxon>Pseudomonadota</taxon>
        <taxon>Alphaproteobacteria</taxon>
        <taxon>Sphingomonadales</taxon>
        <taxon>Sphingomonadaceae</taxon>
        <taxon>Alterisphingorhabdus (ex Yan et al. 2024)</taxon>
    </lineage>
</organism>
<dbReference type="InterPro" id="IPR001155">
    <property type="entry name" value="OxRdtase_FMN_N"/>
</dbReference>
<protein>
    <submittedName>
        <fullName evidence="4">NADH:flavin oxidoreductase/NADH oxidase family protein</fullName>
    </submittedName>
</protein>
<keyword evidence="2" id="KW-0560">Oxidoreductase</keyword>
<dbReference type="Proteomes" id="UP001302429">
    <property type="component" value="Chromosome"/>
</dbReference>
<keyword evidence="1" id="KW-0285">Flavoprotein</keyword>
<proteinExistence type="predicted"/>
<dbReference type="InterPro" id="IPR051799">
    <property type="entry name" value="NADH_flavin_oxidoreductase"/>
</dbReference>